<name>A0A9N9TIN4_PHYSR</name>
<dbReference type="InterPro" id="IPR029071">
    <property type="entry name" value="Ubiquitin-like_domsf"/>
</dbReference>
<accession>A0A9N9TIN4</accession>
<dbReference type="Gene3D" id="3.10.20.90">
    <property type="entry name" value="Phosphatidylinositol 3-kinase Catalytic Subunit, Chain A, domain 1"/>
    <property type="match status" value="1"/>
</dbReference>
<evidence type="ECO:0000259" key="4">
    <source>
        <dbReference type="SMART" id="SM00295"/>
    </source>
</evidence>
<keyword evidence="3" id="KW-0812">Transmembrane</keyword>
<organism evidence="5 6">
    <name type="scientific">Phyllotreta striolata</name>
    <name type="common">Striped flea beetle</name>
    <name type="synonym">Crioceris striolata</name>
    <dbReference type="NCBI Taxonomy" id="444603"/>
    <lineage>
        <taxon>Eukaryota</taxon>
        <taxon>Metazoa</taxon>
        <taxon>Ecdysozoa</taxon>
        <taxon>Arthropoda</taxon>
        <taxon>Hexapoda</taxon>
        <taxon>Insecta</taxon>
        <taxon>Pterygota</taxon>
        <taxon>Neoptera</taxon>
        <taxon>Endopterygota</taxon>
        <taxon>Coleoptera</taxon>
        <taxon>Polyphaga</taxon>
        <taxon>Cucujiformia</taxon>
        <taxon>Chrysomeloidea</taxon>
        <taxon>Chrysomelidae</taxon>
        <taxon>Galerucinae</taxon>
        <taxon>Alticini</taxon>
        <taxon>Phyllotreta</taxon>
    </lineage>
</organism>
<dbReference type="InterPro" id="IPR035963">
    <property type="entry name" value="FERM_2"/>
</dbReference>
<dbReference type="Pfam" id="PF09380">
    <property type="entry name" value="FERM_C"/>
    <property type="match status" value="1"/>
</dbReference>
<reference evidence="5" key="1">
    <citation type="submission" date="2022-01" db="EMBL/GenBank/DDBJ databases">
        <authorList>
            <person name="King R."/>
        </authorList>
    </citation>
    <scope>NUCLEOTIDE SEQUENCE</scope>
</reference>
<dbReference type="AlphaFoldDB" id="A0A9N9TIN4"/>
<sequence length="381" mass="43887">MKTVVSKTGIEVLYPCTIHLLKKAAIVECEYKSDSVGQDLLDYICDYFHFTDAEYWGLKFIDSYGQRHWLEADRLIRVQVKNCCPVHFQLRINVFPPEPYKLADKFTKDQIFMQLRLSLLNGSLGCGSNDAPLFISLLLQYNYGDHDEKVHFGNYVKDKIILNQTFASEVKAIEIHRTHLKGLTGEQAQDLLLRLSCQSETYGVDPYVVENENGEKVVLYINCNGLATYKDAEKVEAFDWMSIGGISQDKRTLLVHSTKDEVVRYVCVTEGECNYIRYSAVNHLKCFTGSGYQSTMAVVGVNDDNVSDKFIKQEICRLNNDKKIKRNKFCKFFTAFICWYTVLFAVFFMICFFVHLFDLISYDLSEITRKITLLGWLGKNT</sequence>
<gene>
    <name evidence="5" type="ORF">PHYEVI_LOCUS994</name>
</gene>
<dbReference type="GO" id="GO:0070161">
    <property type="term" value="C:anchoring junction"/>
    <property type="evidence" value="ECO:0007669"/>
    <property type="project" value="UniProtKB-SubCell"/>
</dbReference>
<dbReference type="SUPFAM" id="SSF54236">
    <property type="entry name" value="Ubiquitin-like"/>
    <property type="match status" value="1"/>
</dbReference>
<dbReference type="GO" id="GO:0031032">
    <property type="term" value="P:actomyosin structure organization"/>
    <property type="evidence" value="ECO:0007669"/>
    <property type="project" value="TreeGrafter"/>
</dbReference>
<dbReference type="SUPFAM" id="SSF47031">
    <property type="entry name" value="Second domain of FERM"/>
    <property type="match status" value="1"/>
</dbReference>
<keyword evidence="6" id="KW-1185">Reference proteome</keyword>
<dbReference type="SMART" id="SM00295">
    <property type="entry name" value="B41"/>
    <property type="match status" value="1"/>
</dbReference>
<feature type="domain" description="Band 4.1" evidence="4">
    <location>
        <begin position="8"/>
        <end position="207"/>
    </location>
</feature>
<dbReference type="EMBL" id="OU900094">
    <property type="protein sequence ID" value="CAG9854532.1"/>
    <property type="molecule type" value="Genomic_DNA"/>
</dbReference>
<dbReference type="Proteomes" id="UP001153712">
    <property type="component" value="Chromosome 1"/>
</dbReference>
<dbReference type="OrthoDB" id="6266673at2759"/>
<dbReference type="PRINTS" id="PR00935">
    <property type="entry name" value="BAND41"/>
</dbReference>
<dbReference type="Gene3D" id="2.30.29.30">
    <property type="entry name" value="Pleckstrin-homology domain (PH domain)/Phosphotyrosine-binding domain (PTB)"/>
    <property type="match status" value="1"/>
</dbReference>
<dbReference type="GO" id="GO:0048513">
    <property type="term" value="P:animal organ development"/>
    <property type="evidence" value="ECO:0007669"/>
    <property type="project" value="UniProtKB-ARBA"/>
</dbReference>
<dbReference type="PANTHER" id="PTHR23280:SF32">
    <property type="entry name" value="FI22325P1"/>
    <property type="match status" value="1"/>
</dbReference>
<proteinExistence type="predicted"/>
<comment type="subcellular location">
    <subcellularLocation>
        <location evidence="1">Cell junction</location>
    </subcellularLocation>
</comment>
<dbReference type="GO" id="GO:0071944">
    <property type="term" value="C:cell periphery"/>
    <property type="evidence" value="ECO:0007669"/>
    <property type="project" value="UniProtKB-ARBA"/>
</dbReference>
<dbReference type="Pfam" id="PF09379">
    <property type="entry name" value="FERM_N"/>
    <property type="match status" value="1"/>
</dbReference>
<evidence type="ECO:0000256" key="3">
    <source>
        <dbReference type="SAM" id="Phobius"/>
    </source>
</evidence>
<dbReference type="GO" id="GO:0048699">
    <property type="term" value="P:generation of neurons"/>
    <property type="evidence" value="ECO:0007669"/>
    <property type="project" value="UniProtKB-ARBA"/>
</dbReference>
<evidence type="ECO:0000256" key="2">
    <source>
        <dbReference type="ARBA" id="ARBA00022949"/>
    </source>
</evidence>
<dbReference type="Gene3D" id="1.20.80.10">
    <property type="match status" value="1"/>
</dbReference>
<evidence type="ECO:0000256" key="1">
    <source>
        <dbReference type="ARBA" id="ARBA00004282"/>
    </source>
</evidence>
<keyword evidence="3" id="KW-0472">Membrane</keyword>
<evidence type="ECO:0000313" key="6">
    <source>
        <dbReference type="Proteomes" id="UP001153712"/>
    </source>
</evidence>
<keyword evidence="2" id="KW-0965">Cell junction</keyword>
<dbReference type="InterPro" id="IPR019748">
    <property type="entry name" value="FERM_central"/>
</dbReference>
<dbReference type="InterPro" id="IPR019749">
    <property type="entry name" value="Band_41_domain"/>
</dbReference>
<keyword evidence="3" id="KW-1133">Transmembrane helix</keyword>
<dbReference type="CDD" id="cd14473">
    <property type="entry name" value="FERM_B-lobe"/>
    <property type="match status" value="1"/>
</dbReference>
<dbReference type="InterPro" id="IPR018980">
    <property type="entry name" value="FERM_PH-like_C"/>
</dbReference>
<protein>
    <recommendedName>
        <fullName evidence="4">Band 4.1 domain-containing protein</fullName>
    </recommendedName>
</protein>
<dbReference type="Pfam" id="PF00373">
    <property type="entry name" value="FERM_M"/>
    <property type="match status" value="1"/>
</dbReference>
<dbReference type="InterPro" id="IPR011993">
    <property type="entry name" value="PH-like_dom_sf"/>
</dbReference>
<evidence type="ECO:0000313" key="5">
    <source>
        <dbReference type="EMBL" id="CAG9854532.1"/>
    </source>
</evidence>
<feature type="transmembrane region" description="Helical" evidence="3">
    <location>
        <begin position="332"/>
        <end position="357"/>
    </location>
</feature>
<dbReference type="SUPFAM" id="SSF50729">
    <property type="entry name" value="PH domain-like"/>
    <property type="match status" value="1"/>
</dbReference>
<dbReference type="GO" id="GO:0005856">
    <property type="term" value="C:cytoskeleton"/>
    <property type="evidence" value="ECO:0007669"/>
    <property type="project" value="TreeGrafter"/>
</dbReference>
<dbReference type="PANTHER" id="PTHR23280">
    <property type="entry name" value="4.1 G PROTEIN"/>
    <property type="match status" value="1"/>
</dbReference>
<dbReference type="InterPro" id="IPR018979">
    <property type="entry name" value="FERM_N"/>
</dbReference>
<dbReference type="InterPro" id="IPR014352">
    <property type="entry name" value="FERM/acyl-CoA-bd_prot_sf"/>
</dbReference>